<dbReference type="InterPro" id="IPR007642">
    <property type="entry name" value="RNA_pol_Rpb2_2"/>
</dbReference>
<dbReference type="Pfam" id="PF00562">
    <property type="entry name" value="RNA_pol_Rpb2_6"/>
    <property type="match status" value="1"/>
</dbReference>
<keyword evidence="5 14" id="KW-0548">Nucleotidyltransferase</keyword>
<dbReference type="InterPro" id="IPR037033">
    <property type="entry name" value="DNA-dir_RNAP_su2_hyb_sf"/>
</dbReference>
<evidence type="ECO:0000256" key="7">
    <source>
        <dbReference type="ARBA" id="ARBA00022771"/>
    </source>
</evidence>
<feature type="domain" description="RNA polymerase Rpb2" evidence="22">
    <location>
        <begin position="524"/>
        <end position="585"/>
    </location>
</feature>
<dbReference type="Pfam" id="PF04565">
    <property type="entry name" value="RNA_pol_Rpb2_3"/>
    <property type="match status" value="1"/>
</dbReference>
<dbReference type="Gene3D" id="3.90.1110.10">
    <property type="entry name" value="RNA polymerase Rpb2, domain 2"/>
    <property type="match status" value="1"/>
</dbReference>
<keyword evidence="11" id="KW-0539">Nucleus</keyword>
<dbReference type="NCBIfam" id="NF007175">
    <property type="entry name" value="PRK09606.1"/>
    <property type="match status" value="1"/>
</dbReference>
<feature type="domain" description="DNA-directed RNA polymerase subunit 2 hybrid-binding" evidence="17">
    <location>
        <begin position="630"/>
        <end position="985"/>
    </location>
</feature>
<dbReference type="FunFam" id="3.90.1110.10:FF:000005">
    <property type="entry name" value="DNA-directed RNA polymerase subunit beta"/>
    <property type="match status" value="1"/>
</dbReference>
<evidence type="ECO:0000256" key="10">
    <source>
        <dbReference type="ARBA" id="ARBA00023163"/>
    </source>
</evidence>
<dbReference type="EC" id="2.7.7.6" evidence="14"/>
<dbReference type="GO" id="GO:0003899">
    <property type="term" value="F:DNA-directed RNA polymerase activity"/>
    <property type="evidence" value="ECO:0007669"/>
    <property type="project" value="UniProtKB-EC"/>
</dbReference>
<dbReference type="GO" id="GO:0008270">
    <property type="term" value="F:zinc ion binding"/>
    <property type="evidence" value="ECO:0007669"/>
    <property type="project" value="UniProtKB-KW"/>
</dbReference>
<comment type="subcellular location">
    <subcellularLocation>
        <location evidence="1">Nucleus</location>
    </subcellularLocation>
</comment>
<feature type="domain" description="RNA polymerase Rpb2" evidence="18">
    <location>
        <begin position="987"/>
        <end position="1078"/>
    </location>
</feature>
<feature type="domain" description="RNA polymerase Rpb2" evidence="19">
    <location>
        <begin position="155"/>
        <end position="356"/>
    </location>
</feature>
<gene>
    <name evidence="23" type="ORF">K7X08_018114</name>
</gene>
<evidence type="ECO:0000256" key="3">
    <source>
        <dbReference type="ARBA" id="ARBA00022478"/>
    </source>
</evidence>
<keyword evidence="24" id="KW-1185">Reference proteome</keyword>
<evidence type="ECO:0000256" key="4">
    <source>
        <dbReference type="ARBA" id="ARBA00022679"/>
    </source>
</evidence>
<dbReference type="Gene3D" id="2.40.270.10">
    <property type="entry name" value="DNA-directed RNA polymerase, subunit 2, domain 6"/>
    <property type="match status" value="1"/>
</dbReference>
<dbReference type="GO" id="GO:0032549">
    <property type="term" value="F:ribonucleoside binding"/>
    <property type="evidence" value="ECO:0007669"/>
    <property type="project" value="InterPro"/>
</dbReference>
<dbReference type="InterPro" id="IPR007646">
    <property type="entry name" value="RNA_pol_Rpb2_4"/>
</dbReference>
<evidence type="ECO:0000256" key="8">
    <source>
        <dbReference type="ARBA" id="ARBA00022833"/>
    </source>
</evidence>
<dbReference type="InterPro" id="IPR007120">
    <property type="entry name" value="DNA-dir_RNAP_su2_dom"/>
</dbReference>
<feature type="compositionally biased region" description="Basic and acidic residues" evidence="15">
    <location>
        <begin position="794"/>
        <end position="804"/>
    </location>
</feature>
<feature type="region of interest" description="Disordered" evidence="15">
    <location>
        <begin position="779"/>
        <end position="804"/>
    </location>
</feature>
<dbReference type="InterPro" id="IPR037034">
    <property type="entry name" value="RNA_pol_Rpb2_2_sf"/>
</dbReference>
<dbReference type="FunFam" id="3.90.1800.10:FF:000002">
    <property type="entry name" value="DNA-directed RNA polymerase subunit beta"/>
    <property type="match status" value="1"/>
</dbReference>
<name>A0A9Q1LX44_9SOLA</name>
<reference evidence="24" key="1">
    <citation type="journal article" date="2023" name="Proc. Natl. Acad. Sci. U.S.A.">
        <title>Genomic and structural basis for evolution of tropane alkaloid biosynthesis.</title>
        <authorList>
            <person name="Wanga Y.-J."/>
            <person name="Taina T."/>
            <person name="Yua J.-Y."/>
            <person name="Lia J."/>
            <person name="Xua B."/>
            <person name="Chenc J."/>
            <person name="D'Auriad J.C."/>
            <person name="Huanga J.-P."/>
            <person name="Huanga S.-X."/>
        </authorList>
    </citation>
    <scope>NUCLEOTIDE SEQUENCE [LARGE SCALE GENOMIC DNA]</scope>
    <source>
        <strain evidence="24">cv. KIB-2019</strain>
    </source>
</reference>
<evidence type="ECO:0000256" key="14">
    <source>
        <dbReference type="RuleBase" id="RU363031"/>
    </source>
</evidence>
<keyword evidence="9" id="KW-0460">Magnesium</keyword>
<organism evidence="23 24">
    <name type="scientific">Anisodus acutangulus</name>
    <dbReference type="NCBI Taxonomy" id="402998"/>
    <lineage>
        <taxon>Eukaryota</taxon>
        <taxon>Viridiplantae</taxon>
        <taxon>Streptophyta</taxon>
        <taxon>Embryophyta</taxon>
        <taxon>Tracheophyta</taxon>
        <taxon>Spermatophyta</taxon>
        <taxon>Magnoliopsida</taxon>
        <taxon>eudicotyledons</taxon>
        <taxon>Gunneridae</taxon>
        <taxon>Pentapetalae</taxon>
        <taxon>asterids</taxon>
        <taxon>lamiids</taxon>
        <taxon>Solanales</taxon>
        <taxon>Solanaceae</taxon>
        <taxon>Solanoideae</taxon>
        <taxon>Hyoscyameae</taxon>
        <taxon>Anisodus</taxon>
    </lineage>
</organism>
<evidence type="ECO:0000256" key="9">
    <source>
        <dbReference type="ARBA" id="ARBA00022842"/>
    </source>
</evidence>
<keyword evidence="4 14" id="KW-0808">Transferase</keyword>
<dbReference type="OrthoDB" id="10248617at2759"/>
<comment type="similarity">
    <text evidence="2 13">Belongs to the RNA polymerase beta chain family.</text>
</comment>
<dbReference type="PROSITE" id="PS01166">
    <property type="entry name" value="RNA_POL_BETA"/>
    <property type="match status" value="1"/>
</dbReference>
<dbReference type="Gene3D" id="2.40.50.150">
    <property type="match status" value="1"/>
</dbReference>
<keyword evidence="7" id="KW-0863">Zinc-finger</keyword>
<evidence type="ECO:0000259" key="17">
    <source>
        <dbReference type="Pfam" id="PF00562"/>
    </source>
</evidence>
<dbReference type="PANTHER" id="PTHR20856">
    <property type="entry name" value="DNA-DIRECTED RNA POLYMERASE I SUBUNIT 2"/>
    <property type="match status" value="1"/>
</dbReference>
<evidence type="ECO:0000256" key="2">
    <source>
        <dbReference type="ARBA" id="ARBA00006835"/>
    </source>
</evidence>
<feature type="domain" description="RNA polymerase Rpb2" evidence="21">
    <location>
        <begin position="429"/>
        <end position="493"/>
    </location>
</feature>
<keyword evidence="10 14" id="KW-0804">Transcription</keyword>
<dbReference type="GO" id="GO:0005654">
    <property type="term" value="C:nucleoplasm"/>
    <property type="evidence" value="ECO:0007669"/>
    <property type="project" value="UniProtKB-ARBA"/>
</dbReference>
<dbReference type="InterPro" id="IPR014724">
    <property type="entry name" value="RNA_pol_RPB2_OB-fold"/>
</dbReference>
<evidence type="ECO:0000256" key="12">
    <source>
        <dbReference type="ARBA" id="ARBA00048552"/>
    </source>
</evidence>
<dbReference type="FunFam" id="3.90.1070.20:FF:000001">
    <property type="entry name" value="DNA-directed RNA polymerase subunit beta"/>
    <property type="match status" value="1"/>
</dbReference>
<feature type="domain" description="RNA polymerase beta subunit protrusion" evidence="20">
    <location>
        <begin position="28"/>
        <end position="404"/>
    </location>
</feature>
<dbReference type="Pfam" id="PF04563">
    <property type="entry name" value="RNA_pol_Rpb2_1"/>
    <property type="match status" value="1"/>
</dbReference>
<keyword evidence="6" id="KW-0479">Metal-binding</keyword>
<keyword evidence="16" id="KW-0812">Transmembrane</keyword>
<evidence type="ECO:0000256" key="16">
    <source>
        <dbReference type="SAM" id="Phobius"/>
    </source>
</evidence>
<dbReference type="GO" id="GO:0006351">
    <property type="term" value="P:DNA-templated transcription"/>
    <property type="evidence" value="ECO:0007669"/>
    <property type="project" value="InterPro"/>
</dbReference>
<dbReference type="GO" id="GO:0000428">
    <property type="term" value="C:DNA-directed RNA polymerase complex"/>
    <property type="evidence" value="ECO:0007669"/>
    <property type="project" value="UniProtKB-KW"/>
</dbReference>
<proteinExistence type="inferred from homology"/>
<evidence type="ECO:0000259" key="22">
    <source>
        <dbReference type="Pfam" id="PF04566"/>
    </source>
</evidence>
<comment type="caution">
    <text evidence="23">The sequence shown here is derived from an EMBL/GenBank/DDBJ whole genome shotgun (WGS) entry which is preliminary data.</text>
</comment>
<evidence type="ECO:0000259" key="21">
    <source>
        <dbReference type="Pfam" id="PF04565"/>
    </source>
</evidence>
<dbReference type="FunFam" id="2.40.50.150:FF:000002">
    <property type="entry name" value="DNA-directed RNA polymerase subunit beta"/>
    <property type="match status" value="1"/>
</dbReference>
<feature type="compositionally biased region" description="Polar residues" evidence="15">
    <location>
        <begin position="779"/>
        <end position="792"/>
    </location>
</feature>
<keyword evidence="3 14" id="KW-0240">DNA-directed RNA polymerase</keyword>
<evidence type="ECO:0000259" key="19">
    <source>
        <dbReference type="Pfam" id="PF04561"/>
    </source>
</evidence>
<evidence type="ECO:0000313" key="24">
    <source>
        <dbReference type="Proteomes" id="UP001152561"/>
    </source>
</evidence>
<sequence length="1092" mass="124331">MDKYRKVDMAIFPRYLLCYVLVGEIIHITQTIYKINFGQIYLSKPMMTESDGETATLFPKAARLRNLTYSAPLYVDVTKRVIKKGHDGEEVTETQDFTKVFIGKVPIMLRSSYCTLYQNSEKDLTELGECPLDQGRYFIINGSEKVLIAQEKMSTNHVYVFKKRQPNKYAFVAEVRSMAESQNRPPSTMFVRMLSRTRFLWSIHSCTLPYIRTEIPIIIVFGALGFVADKDILEHICYDFNDTQMMELLRPSLEEAFVIQNQQVALDYIGKRGATVGVTREKRINCSCDFLKRVNKCPRSIFCGYAKEMLPHVGIGEYCETKKAYYFGYIIHRLLLCALGRRAEDDRDHYGNKRLDLAGPLPGGLFRMLFRKLTRDVRGYVQKCVDNGKDVNLQFAIKAKTITSGLKYSLATGNWGQANAAGTRAGVSQVLNRLTYASTLSHLRRLNSPIGREGKLAKPRQLHNSQWGMMCPAETPEGQACGLVKNLALMVYITVGSAAYPILEFLEEWGTENFEMSKISATKIFINGTWVGIHRDPDMLVRTLRRLRRRVDVNTEVEVVRDIRLKELRIYTDYGRCSRPLFIVEKQRLLIKKKDIQTLQQRLSRLNPGDAYSDTYTHCEIHPSLILGVCASIIPFPDHNQMSYSPHNIYQSAMGKQAMGIYVTNYQFRMDTLAYVLYYPQKPLVTTRAMEHLHFRQLPDSVIMNQSSIDRGFFRSLFFRSYRDEEKKMGTLVKEDFGRPDRASTMGMRHGSYDKLDDDGLAPPGTRVSGEDVIIGKTTPISQDDAQGQASRYTRKDHSTSLRHSETGMVDQVLLTTNADGLRFVKVRVRSVLIPQIGDKFSSRHGQKGTVGMAYTQEDMPWIVEGITPDIIVNPHAIPSRMTIGQLIEYIMGKVAAHMGKEGDATPFTDVTVDNISKALHKCGYQMRGFETMYNGHTGRRLSAMIFLGPTYYQRLKHMVDDKIHSRGRGPVQILTRQPAEGRSRDGGLRFGEMERDCMIAHGAAHFLKERLFDQSDAYRVHVCERCGLIAIANLKKNSFECRGCKNKTDIVQVHIPYACKLLFQELMAMAIAPRMLTKDVKQAKDQKKKGA</sequence>
<dbReference type="InterPro" id="IPR007644">
    <property type="entry name" value="RNA_pol_bsu_protrusion"/>
</dbReference>
<dbReference type="Gene3D" id="3.90.1800.10">
    <property type="entry name" value="RNA polymerase alpha subunit dimerisation domain"/>
    <property type="match status" value="1"/>
</dbReference>
<dbReference type="CDD" id="cd00653">
    <property type="entry name" value="RNA_pol_B_RPB2"/>
    <property type="match status" value="1"/>
</dbReference>
<keyword evidence="8" id="KW-0862">Zinc</keyword>
<comment type="function">
    <text evidence="14">DNA-dependent RNA polymerase catalyzes the transcription of DNA into RNA using the four ribonucleoside triphosphates as substrates.</text>
</comment>
<dbReference type="EMBL" id="JAJAGQ010000013">
    <property type="protein sequence ID" value="KAJ8545531.1"/>
    <property type="molecule type" value="Genomic_DNA"/>
</dbReference>
<accession>A0A9Q1LX44</accession>
<evidence type="ECO:0000256" key="5">
    <source>
        <dbReference type="ARBA" id="ARBA00022695"/>
    </source>
</evidence>
<dbReference type="InterPro" id="IPR007641">
    <property type="entry name" value="RNA_pol_Rpb2_7"/>
</dbReference>
<dbReference type="InterPro" id="IPR015712">
    <property type="entry name" value="DNA-dir_RNA_pol_su2"/>
</dbReference>
<feature type="transmembrane region" description="Helical" evidence="16">
    <location>
        <begin position="12"/>
        <end position="33"/>
    </location>
</feature>
<dbReference type="Gene3D" id="3.90.1070.20">
    <property type="match status" value="1"/>
</dbReference>
<feature type="region of interest" description="Disordered" evidence="15">
    <location>
        <begin position="743"/>
        <end position="762"/>
    </location>
</feature>
<keyword evidence="16" id="KW-1133">Transmembrane helix</keyword>
<dbReference type="Pfam" id="PF04560">
    <property type="entry name" value="RNA_pol_Rpb2_7"/>
    <property type="match status" value="1"/>
</dbReference>
<keyword evidence="16" id="KW-0472">Membrane</keyword>
<evidence type="ECO:0000313" key="23">
    <source>
        <dbReference type="EMBL" id="KAJ8545531.1"/>
    </source>
</evidence>
<dbReference type="Pfam" id="PF04566">
    <property type="entry name" value="RNA_pol_Rpb2_4"/>
    <property type="match status" value="1"/>
</dbReference>
<evidence type="ECO:0000256" key="6">
    <source>
        <dbReference type="ARBA" id="ARBA00022723"/>
    </source>
</evidence>
<comment type="catalytic activity">
    <reaction evidence="12 14">
        <text>RNA(n) + a ribonucleoside 5'-triphosphate = RNA(n+1) + diphosphate</text>
        <dbReference type="Rhea" id="RHEA:21248"/>
        <dbReference type="Rhea" id="RHEA-COMP:14527"/>
        <dbReference type="Rhea" id="RHEA-COMP:17342"/>
        <dbReference type="ChEBI" id="CHEBI:33019"/>
        <dbReference type="ChEBI" id="CHEBI:61557"/>
        <dbReference type="ChEBI" id="CHEBI:140395"/>
        <dbReference type="EC" id="2.7.7.6"/>
    </reaction>
</comment>
<dbReference type="InterPro" id="IPR007121">
    <property type="entry name" value="RNA_pol_bsu_CS"/>
</dbReference>
<dbReference type="Proteomes" id="UP001152561">
    <property type="component" value="Unassembled WGS sequence"/>
</dbReference>
<dbReference type="AlphaFoldDB" id="A0A9Q1LX44"/>
<dbReference type="GO" id="GO:0003677">
    <property type="term" value="F:DNA binding"/>
    <property type="evidence" value="ECO:0007669"/>
    <property type="project" value="InterPro"/>
</dbReference>
<dbReference type="SUPFAM" id="SSF64484">
    <property type="entry name" value="beta and beta-prime subunits of DNA dependent RNA-polymerase"/>
    <property type="match status" value="1"/>
</dbReference>
<dbReference type="Pfam" id="PF04561">
    <property type="entry name" value="RNA_pol_Rpb2_2"/>
    <property type="match status" value="1"/>
</dbReference>
<evidence type="ECO:0000259" key="18">
    <source>
        <dbReference type="Pfam" id="PF04560"/>
    </source>
</evidence>
<evidence type="ECO:0000259" key="20">
    <source>
        <dbReference type="Pfam" id="PF04563"/>
    </source>
</evidence>
<evidence type="ECO:0000256" key="11">
    <source>
        <dbReference type="ARBA" id="ARBA00023242"/>
    </source>
</evidence>
<dbReference type="InterPro" id="IPR007645">
    <property type="entry name" value="RNA_pol_Rpb2_3"/>
</dbReference>
<evidence type="ECO:0000256" key="15">
    <source>
        <dbReference type="SAM" id="MobiDB-lite"/>
    </source>
</evidence>
<evidence type="ECO:0000256" key="1">
    <source>
        <dbReference type="ARBA" id="ARBA00004123"/>
    </source>
</evidence>
<protein>
    <recommendedName>
        <fullName evidence="14">DNA-directed RNA polymerase subunit beta</fullName>
        <ecNumber evidence="14">2.7.7.6</ecNumber>
    </recommendedName>
</protein>
<evidence type="ECO:0000256" key="13">
    <source>
        <dbReference type="RuleBase" id="RU000434"/>
    </source>
</evidence>